<dbReference type="PANTHER" id="PTHR10622:SF10">
    <property type="entry name" value="HET DOMAIN-CONTAINING PROTEIN"/>
    <property type="match status" value="1"/>
</dbReference>
<evidence type="ECO:0000313" key="3">
    <source>
        <dbReference type="EMBL" id="KAK4236848.1"/>
    </source>
</evidence>
<dbReference type="InterPro" id="IPR058525">
    <property type="entry name" value="DUF8212"/>
</dbReference>
<evidence type="ECO:0000259" key="1">
    <source>
        <dbReference type="Pfam" id="PF06985"/>
    </source>
</evidence>
<name>A0AAN7C7G1_9PEZI</name>
<feature type="domain" description="Heterokaryon incompatibility" evidence="1">
    <location>
        <begin position="32"/>
        <end position="122"/>
    </location>
</feature>
<proteinExistence type="predicted"/>
<dbReference type="AlphaFoldDB" id="A0AAN7C7G1"/>
<sequence>MPVAVLSSAACVLINTHSLQLEEFFDASIPKYVILSHTWEKEEVLFSDMADLDRARSKTGFSKVKGACTLAASQGYHYIWIDSCCIDKSSSAELSEAINSMYRWYGKSGVCYAYLCDVNDASQLGDSRWFIRGWTLQELIAPMRASLVDEGVLAGRIHPHNVSVAKRMYWASKRKMTRKEDEAYCLMGLFDVNMPLLYGEADKAFIRLQQEIARVTDDQSILAWYGDWFTASDSEDEDAIVQWDCVWAPSPESFALSDRFRGRSQHCC</sequence>
<feature type="domain" description="DUF8212" evidence="2">
    <location>
        <begin position="203"/>
        <end position="236"/>
    </location>
</feature>
<reference evidence="3" key="2">
    <citation type="submission" date="2023-05" db="EMBL/GenBank/DDBJ databases">
        <authorList>
            <consortium name="Lawrence Berkeley National Laboratory"/>
            <person name="Steindorff A."/>
            <person name="Hensen N."/>
            <person name="Bonometti L."/>
            <person name="Westerberg I."/>
            <person name="Brannstrom I.O."/>
            <person name="Guillou S."/>
            <person name="Cros-Aarteil S."/>
            <person name="Calhoun S."/>
            <person name="Haridas S."/>
            <person name="Kuo A."/>
            <person name="Mondo S."/>
            <person name="Pangilinan J."/>
            <person name="Riley R."/>
            <person name="Labutti K."/>
            <person name="Andreopoulos B."/>
            <person name="Lipzen A."/>
            <person name="Chen C."/>
            <person name="Yanf M."/>
            <person name="Daum C."/>
            <person name="Ng V."/>
            <person name="Clum A."/>
            <person name="Ohm R."/>
            <person name="Martin F."/>
            <person name="Silar P."/>
            <person name="Natvig D."/>
            <person name="Lalanne C."/>
            <person name="Gautier V."/>
            <person name="Ament-Velasquez S.L."/>
            <person name="Kruys A."/>
            <person name="Hutchinson M.I."/>
            <person name="Powell A.J."/>
            <person name="Barry K."/>
            <person name="Miller A.N."/>
            <person name="Grigoriev I.V."/>
            <person name="Debuchy R."/>
            <person name="Gladieux P."/>
            <person name="Thoren M.H."/>
            <person name="Johannesson H."/>
        </authorList>
    </citation>
    <scope>NUCLEOTIDE SEQUENCE</scope>
    <source>
        <strain evidence="3">CBS 532.94</strain>
    </source>
</reference>
<dbReference type="PANTHER" id="PTHR10622">
    <property type="entry name" value="HET DOMAIN-CONTAINING PROTEIN"/>
    <property type="match status" value="1"/>
</dbReference>
<evidence type="ECO:0000313" key="4">
    <source>
        <dbReference type="Proteomes" id="UP001303760"/>
    </source>
</evidence>
<evidence type="ECO:0000259" key="2">
    <source>
        <dbReference type="Pfam" id="PF26640"/>
    </source>
</evidence>
<keyword evidence="4" id="KW-1185">Reference proteome</keyword>
<dbReference type="Pfam" id="PF06985">
    <property type="entry name" value="HET"/>
    <property type="match status" value="1"/>
</dbReference>
<accession>A0AAN7C7G1</accession>
<gene>
    <name evidence="3" type="ORF">C8A03DRAFT_45213</name>
</gene>
<comment type="caution">
    <text evidence="3">The sequence shown here is derived from an EMBL/GenBank/DDBJ whole genome shotgun (WGS) entry which is preliminary data.</text>
</comment>
<dbReference type="InterPro" id="IPR010730">
    <property type="entry name" value="HET"/>
</dbReference>
<protein>
    <submittedName>
        <fullName evidence="3">Heterokaryon incompatibility protein-domain-containing protein</fullName>
    </submittedName>
</protein>
<dbReference type="EMBL" id="MU860169">
    <property type="protein sequence ID" value="KAK4236848.1"/>
    <property type="molecule type" value="Genomic_DNA"/>
</dbReference>
<reference evidence="3" key="1">
    <citation type="journal article" date="2023" name="Mol. Phylogenet. Evol.">
        <title>Genome-scale phylogeny and comparative genomics of the fungal order Sordariales.</title>
        <authorList>
            <person name="Hensen N."/>
            <person name="Bonometti L."/>
            <person name="Westerberg I."/>
            <person name="Brannstrom I.O."/>
            <person name="Guillou S."/>
            <person name="Cros-Aarteil S."/>
            <person name="Calhoun S."/>
            <person name="Haridas S."/>
            <person name="Kuo A."/>
            <person name="Mondo S."/>
            <person name="Pangilinan J."/>
            <person name="Riley R."/>
            <person name="LaButti K."/>
            <person name="Andreopoulos B."/>
            <person name="Lipzen A."/>
            <person name="Chen C."/>
            <person name="Yan M."/>
            <person name="Daum C."/>
            <person name="Ng V."/>
            <person name="Clum A."/>
            <person name="Steindorff A."/>
            <person name="Ohm R.A."/>
            <person name="Martin F."/>
            <person name="Silar P."/>
            <person name="Natvig D.O."/>
            <person name="Lalanne C."/>
            <person name="Gautier V."/>
            <person name="Ament-Velasquez S.L."/>
            <person name="Kruys A."/>
            <person name="Hutchinson M.I."/>
            <person name="Powell A.J."/>
            <person name="Barry K."/>
            <person name="Miller A.N."/>
            <person name="Grigoriev I.V."/>
            <person name="Debuchy R."/>
            <person name="Gladieux P."/>
            <person name="Hiltunen Thoren M."/>
            <person name="Johannesson H."/>
        </authorList>
    </citation>
    <scope>NUCLEOTIDE SEQUENCE</scope>
    <source>
        <strain evidence="3">CBS 532.94</strain>
    </source>
</reference>
<dbReference type="Proteomes" id="UP001303760">
    <property type="component" value="Unassembled WGS sequence"/>
</dbReference>
<organism evidence="3 4">
    <name type="scientific">Achaetomium macrosporum</name>
    <dbReference type="NCBI Taxonomy" id="79813"/>
    <lineage>
        <taxon>Eukaryota</taxon>
        <taxon>Fungi</taxon>
        <taxon>Dikarya</taxon>
        <taxon>Ascomycota</taxon>
        <taxon>Pezizomycotina</taxon>
        <taxon>Sordariomycetes</taxon>
        <taxon>Sordariomycetidae</taxon>
        <taxon>Sordariales</taxon>
        <taxon>Chaetomiaceae</taxon>
        <taxon>Achaetomium</taxon>
    </lineage>
</organism>
<dbReference type="Pfam" id="PF26640">
    <property type="entry name" value="DUF8212"/>
    <property type="match status" value="1"/>
</dbReference>